<dbReference type="OrthoDB" id="6915445at2"/>
<reference evidence="1 2" key="1">
    <citation type="submission" date="2018-08" db="EMBL/GenBank/DDBJ databases">
        <title>Recombination of ecologically and evolutionarily significant loci maintains genetic cohesion in the Pseudomonas syringae species complex.</title>
        <authorList>
            <person name="Dillon M."/>
            <person name="Thakur S."/>
            <person name="Almeida R.N.D."/>
            <person name="Weir B.S."/>
            <person name="Guttman D.S."/>
        </authorList>
    </citation>
    <scope>NUCLEOTIDE SEQUENCE [LARGE SCALE GENOMIC DNA]</scope>
    <source>
        <strain evidence="1 2">ICMP 4086</strain>
    </source>
</reference>
<accession>A0A0P9M7W4</accession>
<comment type="caution">
    <text evidence="1">The sequence shown here is derived from an EMBL/GenBank/DDBJ whole genome shotgun (WGS) entry which is preliminary data.</text>
</comment>
<name>A0A0P9M7W4_9PSED</name>
<gene>
    <name evidence="1" type="ORF">ALQ84_200188</name>
</gene>
<proteinExistence type="predicted"/>
<dbReference type="RefSeq" id="WP_055011278.1">
    <property type="nucleotide sequence ID" value="NZ_LJPW01000186.1"/>
</dbReference>
<sequence>MNPVFSTLDTAILENVEDQLTNNEEAQDGELWDLFIDELGLTVEQADAAIALRSRYRCEIFIARQSPLYQTNTITFDPQAKKLVAAEALSFDQILEVYRTLLKSRPGQRLKLGPHWAAGLNQEGGLYCTPLPHCDTNAMFEVFDFDRDAFIDGHWQCETREQTQSAIDTPVFIK</sequence>
<dbReference type="AlphaFoldDB" id="A0A0P9M7W4"/>
<evidence type="ECO:0000313" key="2">
    <source>
        <dbReference type="Proteomes" id="UP000278587"/>
    </source>
</evidence>
<organism evidence="1 2">
    <name type="scientific">Pseudomonas caricapapayae</name>
    <dbReference type="NCBI Taxonomy" id="46678"/>
    <lineage>
        <taxon>Bacteria</taxon>
        <taxon>Pseudomonadati</taxon>
        <taxon>Pseudomonadota</taxon>
        <taxon>Gammaproteobacteria</taxon>
        <taxon>Pseudomonadales</taxon>
        <taxon>Pseudomonadaceae</taxon>
        <taxon>Pseudomonas</taxon>
    </lineage>
</organism>
<dbReference type="Proteomes" id="UP000278587">
    <property type="component" value="Unassembled WGS sequence"/>
</dbReference>
<evidence type="ECO:0000313" key="1">
    <source>
        <dbReference type="EMBL" id="RMM05965.1"/>
    </source>
</evidence>
<dbReference type="EMBL" id="RBOC01000162">
    <property type="protein sequence ID" value="RMM05965.1"/>
    <property type="molecule type" value="Genomic_DNA"/>
</dbReference>
<protein>
    <submittedName>
        <fullName evidence="1">Uncharacterized protein</fullName>
    </submittedName>
</protein>